<sequence length="167" mass="17789">MSAATADSPKARRSGGLKLWLGLLTVIAAGVALAWFGAGSLRPVVTQSGLEFRVIKEGSGGPITDQDAAMIDYVLTGDDGTVIDSSQGRQPQPFVTAGVFPGFAEAMRRMQEGGQYNFKMPLRLAFPDGKAPPGFPSKTQNLTFDVRVQKIVRNGAAMAAMMQQQQQ</sequence>
<keyword evidence="5" id="KW-0472">Membrane</keyword>
<dbReference type="KEGG" id="spii:G7077_08200"/>
<dbReference type="InterPro" id="IPR046357">
    <property type="entry name" value="PPIase_dom_sf"/>
</dbReference>
<evidence type="ECO:0000259" key="6">
    <source>
        <dbReference type="PROSITE" id="PS50059"/>
    </source>
</evidence>
<protein>
    <recommendedName>
        <fullName evidence="4">Peptidyl-prolyl cis-trans isomerase</fullName>
        <ecNumber evidence="4">5.2.1.8</ecNumber>
    </recommendedName>
</protein>
<dbReference type="Proteomes" id="UP000503222">
    <property type="component" value="Chromosome"/>
</dbReference>
<keyword evidence="5" id="KW-0812">Transmembrane</keyword>
<evidence type="ECO:0000256" key="4">
    <source>
        <dbReference type="RuleBase" id="RU003915"/>
    </source>
</evidence>
<dbReference type="InterPro" id="IPR001179">
    <property type="entry name" value="PPIase_FKBP_dom"/>
</dbReference>
<proteinExistence type="inferred from homology"/>
<evidence type="ECO:0000313" key="8">
    <source>
        <dbReference type="Proteomes" id="UP000503222"/>
    </source>
</evidence>
<name>A0A6G7YQ68_9SPHN</name>
<dbReference type="EMBL" id="CP049869">
    <property type="protein sequence ID" value="QIK78879.1"/>
    <property type="molecule type" value="Genomic_DNA"/>
</dbReference>
<evidence type="ECO:0000256" key="5">
    <source>
        <dbReference type="SAM" id="Phobius"/>
    </source>
</evidence>
<organism evidence="7 8">
    <name type="scientific">Sphingomonas piscis</name>
    <dbReference type="NCBI Taxonomy" id="2714943"/>
    <lineage>
        <taxon>Bacteria</taxon>
        <taxon>Pseudomonadati</taxon>
        <taxon>Pseudomonadota</taxon>
        <taxon>Alphaproteobacteria</taxon>
        <taxon>Sphingomonadales</taxon>
        <taxon>Sphingomonadaceae</taxon>
        <taxon>Sphingomonas</taxon>
    </lineage>
</organism>
<evidence type="ECO:0000256" key="3">
    <source>
        <dbReference type="PROSITE-ProRule" id="PRU00277"/>
    </source>
</evidence>
<dbReference type="EC" id="5.2.1.8" evidence="4"/>
<feature type="transmembrane region" description="Helical" evidence="5">
    <location>
        <begin position="19"/>
        <end position="38"/>
    </location>
</feature>
<comment type="catalytic activity">
    <reaction evidence="1 3 4">
        <text>[protein]-peptidylproline (omega=180) = [protein]-peptidylproline (omega=0)</text>
        <dbReference type="Rhea" id="RHEA:16237"/>
        <dbReference type="Rhea" id="RHEA-COMP:10747"/>
        <dbReference type="Rhea" id="RHEA-COMP:10748"/>
        <dbReference type="ChEBI" id="CHEBI:83833"/>
        <dbReference type="ChEBI" id="CHEBI:83834"/>
        <dbReference type="EC" id="5.2.1.8"/>
    </reaction>
</comment>
<dbReference type="Gene3D" id="3.10.50.40">
    <property type="match status" value="1"/>
</dbReference>
<evidence type="ECO:0000313" key="7">
    <source>
        <dbReference type="EMBL" id="QIK78879.1"/>
    </source>
</evidence>
<comment type="similarity">
    <text evidence="4">Belongs to the FKBP-type PPIase family.</text>
</comment>
<accession>A0A6G7YQ68</accession>
<keyword evidence="5" id="KW-1133">Transmembrane helix</keyword>
<keyword evidence="3 4" id="KW-0413">Isomerase</keyword>
<keyword evidence="8" id="KW-1185">Reference proteome</keyword>
<keyword evidence="2 3" id="KW-0697">Rotamase</keyword>
<evidence type="ECO:0000256" key="1">
    <source>
        <dbReference type="ARBA" id="ARBA00000971"/>
    </source>
</evidence>
<reference evidence="7 8" key="1">
    <citation type="submission" date="2020-03" db="EMBL/GenBank/DDBJ databases">
        <title>Sphingomonas sp. nov., isolated from fish.</title>
        <authorList>
            <person name="Hyun D.-W."/>
            <person name="Bae J.-W."/>
        </authorList>
    </citation>
    <scope>NUCLEOTIDE SEQUENCE [LARGE SCALE GENOMIC DNA]</scope>
    <source>
        <strain evidence="7 8">HDW15B</strain>
    </source>
</reference>
<feature type="domain" description="PPIase FKBP-type" evidence="6">
    <location>
        <begin position="66"/>
        <end position="152"/>
    </location>
</feature>
<dbReference type="RefSeq" id="WP_166411270.1">
    <property type="nucleotide sequence ID" value="NZ_CP049869.1"/>
</dbReference>
<dbReference type="SUPFAM" id="SSF54534">
    <property type="entry name" value="FKBP-like"/>
    <property type="match status" value="1"/>
</dbReference>
<gene>
    <name evidence="7" type="ORF">G7077_08200</name>
</gene>
<dbReference type="PROSITE" id="PS50059">
    <property type="entry name" value="FKBP_PPIASE"/>
    <property type="match status" value="1"/>
</dbReference>
<dbReference type="AlphaFoldDB" id="A0A6G7YQ68"/>
<dbReference type="GO" id="GO:0003755">
    <property type="term" value="F:peptidyl-prolyl cis-trans isomerase activity"/>
    <property type="evidence" value="ECO:0007669"/>
    <property type="project" value="UniProtKB-UniRule"/>
</dbReference>
<evidence type="ECO:0000256" key="2">
    <source>
        <dbReference type="ARBA" id="ARBA00023110"/>
    </source>
</evidence>
<dbReference type="Pfam" id="PF00254">
    <property type="entry name" value="FKBP_C"/>
    <property type="match status" value="1"/>
</dbReference>